<dbReference type="STRING" id="274537.BIU88_09950"/>
<evidence type="ECO:0000313" key="3">
    <source>
        <dbReference type="EMBL" id="AOS84423.1"/>
    </source>
</evidence>
<evidence type="ECO:0000313" key="4">
    <source>
        <dbReference type="Proteomes" id="UP000095185"/>
    </source>
</evidence>
<reference evidence="3" key="1">
    <citation type="submission" date="2016-09" db="EMBL/GenBank/DDBJ databases">
        <title>Genome sequence of Chlorobaculum limnaeum.</title>
        <authorList>
            <person name="Liu Z."/>
            <person name="Tank M."/>
            <person name="Bryant D.A."/>
        </authorList>
    </citation>
    <scope>NUCLEOTIDE SEQUENCE [LARGE SCALE GENOMIC DNA]</scope>
    <source>
        <strain evidence="3">DSM 1677</strain>
    </source>
</reference>
<organism evidence="3 4">
    <name type="scientific">Chlorobaculum limnaeum</name>
    <dbReference type="NCBI Taxonomy" id="274537"/>
    <lineage>
        <taxon>Bacteria</taxon>
        <taxon>Pseudomonadati</taxon>
        <taxon>Chlorobiota</taxon>
        <taxon>Chlorobiia</taxon>
        <taxon>Chlorobiales</taxon>
        <taxon>Chlorobiaceae</taxon>
        <taxon>Chlorobaculum</taxon>
    </lineage>
</organism>
<dbReference type="SMART" id="SM00450">
    <property type="entry name" value="RHOD"/>
    <property type="match status" value="1"/>
</dbReference>
<keyword evidence="4" id="KW-1185">Reference proteome</keyword>
<dbReference type="PANTHER" id="PTHR44086:SF10">
    <property type="entry name" value="THIOSULFATE SULFURTRANSFERASE_RHODANESE-LIKE DOMAIN-CONTAINING PROTEIN 3"/>
    <property type="match status" value="1"/>
</dbReference>
<name>A0A1D8D2I0_CHLLM</name>
<dbReference type="AlphaFoldDB" id="A0A1D8D2I0"/>
<dbReference type="Pfam" id="PF00581">
    <property type="entry name" value="Rhodanese"/>
    <property type="match status" value="1"/>
</dbReference>
<sequence length="191" mass="21069">MKKILFLLVTLFIATSQLYAAAFDASQLPKNKQTIAGKYLSAQEAYEMVVKNPGKLLFVDVRTPAEIVYVGIADQVSLNIPYELDDFSTWDGKKNLYRLNLNPAFTQKVAEALAAKALGKSDPVILMCRSGGRSASAADLLTNAGYSNVYSVYDGFEGDMSKEGRRAVNGWKNANLPWGYKLDPQRAYLPK</sequence>
<dbReference type="RefSeq" id="WP_069810615.1">
    <property type="nucleotide sequence ID" value="NZ_CP017305.1"/>
</dbReference>
<accession>A0A1D8D2I0</accession>
<evidence type="ECO:0000259" key="2">
    <source>
        <dbReference type="PROSITE" id="PS50206"/>
    </source>
</evidence>
<dbReference type="OrthoDB" id="9800872at2"/>
<dbReference type="Proteomes" id="UP000095185">
    <property type="component" value="Chromosome"/>
</dbReference>
<gene>
    <name evidence="3" type="ORF">BIU88_09950</name>
</gene>
<protein>
    <submittedName>
        <fullName evidence="3">Sulfurtransferase</fullName>
    </submittedName>
</protein>
<dbReference type="SUPFAM" id="SSF52821">
    <property type="entry name" value="Rhodanese/Cell cycle control phosphatase"/>
    <property type="match status" value="1"/>
</dbReference>
<dbReference type="KEGG" id="clz:BIU88_09950"/>
<dbReference type="PROSITE" id="PS50206">
    <property type="entry name" value="RHODANESE_3"/>
    <property type="match status" value="1"/>
</dbReference>
<dbReference type="EMBL" id="CP017305">
    <property type="protein sequence ID" value="AOS84423.1"/>
    <property type="molecule type" value="Genomic_DNA"/>
</dbReference>
<feature type="signal peptide" evidence="1">
    <location>
        <begin position="1"/>
        <end position="20"/>
    </location>
</feature>
<dbReference type="PANTHER" id="PTHR44086">
    <property type="entry name" value="THIOSULFATE SULFURTRANSFERASE RDL2, MITOCHONDRIAL-RELATED"/>
    <property type="match status" value="1"/>
</dbReference>
<feature type="chain" id="PRO_5009106554" evidence="1">
    <location>
        <begin position="21"/>
        <end position="191"/>
    </location>
</feature>
<feature type="domain" description="Rhodanese" evidence="2">
    <location>
        <begin position="52"/>
        <end position="168"/>
    </location>
</feature>
<dbReference type="GO" id="GO:0004792">
    <property type="term" value="F:thiosulfate-cyanide sulfurtransferase activity"/>
    <property type="evidence" value="ECO:0007669"/>
    <property type="project" value="TreeGrafter"/>
</dbReference>
<proteinExistence type="predicted"/>
<dbReference type="InterPro" id="IPR001763">
    <property type="entry name" value="Rhodanese-like_dom"/>
</dbReference>
<evidence type="ECO:0000256" key="1">
    <source>
        <dbReference type="SAM" id="SignalP"/>
    </source>
</evidence>
<dbReference type="Gene3D" id="3.40.250.10">
    <property type="entry name" value="Rhodanese-like domain"/>
    <property type="match status" value="1"/>
</dbReference>
<dbReference type="InterPro" id="IPR036873">
    <property type="entry name" value="Rhodanese-like_dom_sf"/>
</dbReference>
<keyword evidence="1" id="KW-0732">Signal</keyword>